<keyword evidence="3 5" id="KW-1133">Transmembrane helix</keyword>
<evidence type="ECO:0000256" key="4">
    <source>
        <dbReference type="ARBA" id="ARBA00023136"/>
    </source>
</evidence>
<comment type="subcellular location">
    <subcellularLocation>
        <location evidence="1">Membrane</location>
        <topology evidence="1">Multi-pass membrane protein</topology>
    </subcellularLocation>
</comment>
<dbReference type="RefSeq" id="WP_069364098.1">
    <property type="nucleotide sequence ID" value="NZ_CP012502.1"/>
</dbReference>
<proteinExistence type="predicted"/>
<dbReference type="Proteomes" id="UP000094463">
    <property type="component" value="Chromosome"/>
</dbReference>
<feature type="transmembrane region" description="Helical" evidence="5">
    <location>
        <begin position="64"/>
        <end position="84"/>
    </location>
</feature>
<evidence type="ECO:0000256" key="5">
    <source>
        <dbReference type="SAM" id="Phobius"/>
    </source>
</evidence>
<dbReference type="PANTHER" id="PTHR12714:SF9">
    <property type="entry name" value="PROTEIN-S-ISOPRENYLCYSTEINE O-METHYLTRANSFERASE"/>
    <property type="match status" value="1"/>
</dbReference>
<dbReference type="EMBL" id="CP012502">
    <property type="protein sequence ID" value="AOM81971.1"/>
    <property type="molecule type" value="Genomic_DNA"/>
</dbReference>
<evidence type="ECO:0000313" key="6">
    <source>
        <dbReference type="EMBL" id="AOM81971.1"/>
    </source>
</evidence>
<sequence length="183" mass="21004">MNWADWMIILFTAVWIGEFLFFKSRSKAEGDEKRSFPLILTSVLLVIFTAAVTREFAFWTYEAAVIQGAGVFCYGSGIMLRYWGILHLGRQFTRDVQVRDGDTLVGTGPYRILSHPLYSGLLFTVMGFTLYTGSILASILVLFTALPALIRRIKGEETLLIQAFGIRYQEWMKSRYRLIPFIY</sequence>
<keyword evidence="6" id="KW-0489">Methyltransferase</keyword>
<keyword evidence="2 5" id="KW-0812">Transmembrane</keyword>
<dbReference type="Gene3D" id="1.20.120.1630">
    <property type="match status" value="1"/>
</dbReference>
<dbReference type="OrthoDB" id="5471300at2"/>
<feature type="transmembrane region" description="Helical" evidence="5">
    <location>
        <begin position="6"/>
        <end position="23"/>
    </location>
</feature>
<keyword evidence="4 5" id="KW-0472">Membrane</keyword>
<dbReference type="AlphaFoldDB" id="A0A1D7QSK9"/>
<dbReference type="Pfam" id="PF04140">
    <property type="entry name" value="ICMT"/>
    <property type="match status" value="1"/>
</dbReference>
<organism evidence="6 7">
    <name type="scientific">Salisediminibacterium beveridgei</name>
    <dbReference type="NCBI Taxonomy" id="632773"/>
    <lineage>
        <taxon>Bacteria</taxon>
        <taxon>Bacillati</taxon>
        <taxon>Bacillota</taxon>
        <taxon>Bacilli</taxon>
        <taxon>Bacillales</taxon>
        <taxon>Bacillaceae</taxon>
        <taxon>Salisediminibacterium</taxon>
    </lineage>
</organism>
<name>A0A1D7QSK9_9BACI</name>
<evidence type="ECO:0000256" key="1">
    <source>
        <dbReference type="ARBA" id="ARBA00004141"/>
    </source>
</evidence>
<dbReference type="PANTHER" id="PTHR12714">
    <property type="entry name" value="PROTEIN-S ISOPRENYLCYSTEINE O-METHYLTRANSFERASE"/>
    <property type="match status" value="1"/>
</dbReference>
<dbReference type="GO" id="GO:0004671">
    <property type="term" value="F:protein C-terminal S-isoprenylcysteine carboxyl O-methyltransferase activity"/>
    <property type="evidence" value="ECO:0007669"/>
    <property type="project" value="InterPro"/>
</dbReference>
<accession>A0A1D7QSK9</accession>
<dbReference type="STRING" id="632773.BBEV_0578"/>
<protein>
    <submittedName>
        <fullName evidence="6">Isoprenylcysteine Carboxyl Methyltransferase</fullName>
    </submittedName>
</protein>
<feature type="transmembrane region" description="Helical" evidence="5">
    <location>
        <begin position="121"/>
        <end position="150"/>
    </location>
</feature>
<dbReference type="GO" id="GO:0016020">
    <property type="term" value="C:membrane"/>
    <property type="evidence" value="ECO:0007669"/>
    <property type="project" value="UniProtKB-SubCell"/>
</dbReference>
<dbReference type="InterPro" id="IPR007269">
    <property type="entry name" value="ICMT_MeTrfase"/>
</dbReference>
<evidence type="ECO:0000256" key="2">
    <source>
        <dbReference type="ARBA" id="ARBA00022692"/>
    </source>
</evidence>
<keyword evidence="6" id="KW-0808">Transferase</keyword>
<keyword evidence="7" id="KW-1185">Reference proteome</keyword>
<evidence type="ECO:0000313" key="7">
    <source>
        <dbReference type="Proteomes" id="UP000094463"/>
    </source>
</evidence>
<dbReference type="KEGG" id="bbev:BBEV_0578"/>
<gene>
    <name evidence="6" type="ORF">BBEV_0578</name>
</gene>
<feature type="transmembrane region" description="Helical" evidence="5">
    <location>
        <begin position="35"/>
        <end position="52"/>
    </location>
</feature>
<evidence type="ECO:0000256" key="3">
    <source>
        <dbReference type="ARBA" id="ARBA00022989"/>
    </source>
</evidence>
<reference evidence="6 7" key="1">
    <citation type="submission" date="2015-08" db="EMBL/GenBank/DDBJ databases">
        <title>The complete genome sequence of Bacillus beveridgei MLTeJB.</title>
        <authorList>
            <person name="Hanson T.E."/>
            <person name="Mesa C."/>
            <person name="Basesman S.M."/>
            <person name="Oremland R.S."/>
        </authorList>
    </citation>
    <scope>NUCLEOTIDE SEQUENCE [LARGE SCALE GENOMIC DNA]</scope>
    <source>
        <strain evidence="6 7">MLTeJB</strain>
    </source>
</reference>
<dbReference type="GO" id="GO:0032259">
    <property type="term" value="P:methylation"/>
    <property type="evidence" value="ECO:0007669"/>
    <property type="project" value="UniProtKB-KW"/>
</dbReference>